<dbReference type="EMBL" id="VSSQ01073102">
    <property type="protein sequence ID" value="MPN24293.1"/>
    <property type="molecule type" value="Genomic_DNA"/>
</dbReference>
<sequence>MVTRYTQSEVYDLVNTRLNTSRPTIINTNLGLKEIEKTYTNRVHSRIAGTYAVIQFKGRDIRLQKRFERG</sequence>
<gene>
    <name evidence="1" type="ORF">SDC9_171688</name>
</gene>
<protein>
    <submittedName>
        <fullName evidence="1">Uncharacterized protein</fullName>
    </submittedName>
</protein>
<evidence type="ECO:0000313" key="1">
    <source>
        <dbReference type="EMBL" id="MPN24293.1"/>
    </source>
</evidence>
<organism evidence="1">
    <name type="scientific">bioreactor metagenome</name>
    <dbReference type="NCBI Taxonomy" id="1076179"/>
    <lineage>
        <taxon>unclassified sequences</taxon>
        <taxon>metagenomes</taxon>
        <taxon>ecological metagenomes</taxon>
    </lineage>
</organism>
<comment type="caution">
    <text evidence="1">The sequence shown here is derived from an EMBL/GenBank/DDBJ whole genome shotgun (WGS) entry which is preliminary data.</text>
</comment>
<proteinExistence type="predicted"/>
<dbReference type="Gene3D" id="3.40.50.300">
    <property type="entry name" value="P-loop containing nucleotide triphosphate hydrolases"/>
    <property type="match status" value="1"/>
</dbReference>
<name>A0A645GKP8_9ZZZZ</name>
<reference evidence="1" key="1">
    <citation type="submission" date="2019-08" db="EMBL/GenBank/DDBJ databases">
        <authorList>
            <person name="Kucharzyk K."/>
            <person name="Murdoch R.W."/>
            <person name="Higgins S."/>
            <person name="Loffler F."/>
        </authorList>
    </citation>
    <scope>NUCLEOTIDE SEQUENCE</scope>
</reference>
<dbReference type="AlphaFoldDB" id="A0A645GKP8"/>
<accession>A0A645GKP8</accession>
<dbReference type="InterPro" id="IPR027417">
    <property type="entry name" value="P-loop_NTPase"/>
</dbReference>